<name>A0ABP1QGX9_9HEXA</name>
<dbReference type="PANTHER" id="PTHR43016:SF16">
    <property type="entry name" value="METALLOPROTEASE, PUTATIVE (AFU_ORTHOLOGUE AFUA_4G07610)-RELATED"/>
    <property type="match status" value="1"/>
</dbReference>
<evidence type="ECO:0000313" key="3">
    <source>
        <dbReference type="EMBL" id="CAL8101747.1"/>
    </source>
</evidence>
<dbReference type="Gene3D" id="3.30.830.10">
    <property type="entry name" value="Metalloenzyme, LuxS/M16 peptidase-like"/>
    <property type="match status" value="4"/>
</dbReference>
<sequence>MSSNVGSWDILNTVKVSDLYSVVKYRSPETGLELVHAQIDGPHVHAYCVIGLNVDFSAHKCEDNYGIPHVLQHMIWHGSRRYPHSGLYHRVANKCFAVCHDISPEKDHACYKFTTAGTKGFASFLPVFIDHIFNPLLQETAFITEVYHIDGDGRDGGRCFKDMKTIENDPDELSFLSLRQLVFGPNSGYGFSHTGKSSQFRSECNLDKVRKFHDEYYHTSNCCLIVVGAIESNDVFRALAPVLQTLLRCHRVKPTWTKPWLNQPIVRVPEPFTQQIEYPWSFKDRPAVHQCAHVKIGIVGPPSNENHDQCMAMRLILEYMINGPAQIALKSLCTCNPSLNDKLEVILAAPAVTFSEAEFKQTIFTINCLNVPMDAVPNIPLLLRKVMTGEFKRNAFKMYKMRKIILNSYVEELREMENSPEDKIARGVIPDFLYNSQDNDVLFDGRINSAYTIHHFLSQNVEFWKKVIMQCFLNTHWVTVVAVPSQELHDKLQAEISDRIEWRMENGNVKYIKRWAQRLKVASKLLSRCPPLETINRFNLPPSKSIGLTRILRQDNPVWANETLCNLYVDDIKSNFVYLTIIMDTSELPPEQRKYLILFAEGIINAPYMDKFGKFFTAKELQREIRKDVINYDTSFGLEWLGNSIDKTKFSCGTFPHLLRLRLKMDITKVKEGFSWAQILLWNTKWQSDKLKEVASRLAKDVDGLKIQNAVVARSLLVESMYLINSNPRALSMIRQKLFLRQLVEDLPKSIKKVAKTLESIRNSLLRPENVTVHVAASLQRMDFHLTENPEARFAISELFRDTFNYTGFTWDYDTKRLANNWDTACMKSSDCIRRSCCEQIFPMVNGFDGYLIQVAPGITTYTDEDYPLILLAASYFTQDPNGPLHKEIIEAGLADAIDIWMNIQEGLIYFELRGCPDLTTAYTSVFKVMLNHLLETREGDGDVPNSFHWDAFLLQSAKNNIIFRMTHQEKSPQQMAFCSLLGYYKEVSLTSSRDVMSAITKATLKQTEGAARKYFCSLFLRPTPCAGCVPSENVFANVENLMQ</sequence>
<dbReference type="InterPro" id="IPR011249">
    <property type="entry name" value="Metalloenz_LuxS/M16"/>
</dbReference>
<dbReference type="Pfam" id="PF00675">
    <property type="entry name" value="Peptidase_M16"/>
    <property type="match status" value="1"/>
</dbReference>
<dbReference type="Pfam" id="PF05193">
    <property type="entry name" value="Peptidase_M16_C"/>
    <property type="match status" value="1"/>
</dbReference>
<organism evidence="3 4">
    <name type="scientific">Orchesella dallaii</name>
    <dbReference type="NCBI Taxonomy" id="48710"/>
    <lineage>
        <taxon>Eukaryota</taxon>
        <taxon>Metazoa</taxon>
        <taxon>Ecdysozoa</taxon>
        <taxon>Arthropoda</taxon>
        <taxon>Hexapoda</taxon>
        <taxon>Collembola</taxon>
        <taxon>Entomobryomorpha</taxon>
        <taxon>Entomobryoidea</taxon>
        <taxon>Orchesellidae</taxon>
        <taxon>Orchesellinae</taxon>
        <taxon>Orchesella</taxon>
    </lineage>
</organism>
<protein>
    <recommendedName>
        <fullName evidence="5">Nardilysin</fullName>
    </recommendedName>
</protein>
<evidence type="ECO:0000259" key="2">
    <source>
        <dbReference type="Pfam" id="PF05193"/>
    </source>
</evidence>
<feature type="domain" description="Peptidase M16 C-terminal" evidence="2">
    <location>
        <begin position="205"/>
        <end position="327"/>
    </location>
</feature>
<dbReference type="EMBL" id="CAXLJM020000033">
    <property type="protein sequence ID" value="CAL8101747.1"/>
    <property type="molecule type" value="Genomic_DNA"/>
</dbReference>
<dbReference type="SUPFAM" id="SSF63411">
    <property type="entry name" value="LuxS/MPP-like metallohydrolase"/>
    <property type="match status" value="4"/>
</dbReference>
<keyword evidence="4" id="KW-1185">Reference proteome</keyword>
<dbReference type="InterPro" id="IPR011765">
    <property type="entry name" value="Pept_M16_N"/>
</dbReference>
<accession>A0ABP1QGX9</accession>
<comment type="caution">
    <text evidence="3">The sequence shown here is derived from an EMBL/GenBank/DDBJ whole genome shotgun (WGS) entry which is preliminary data.</text>
</comment>
<proteinExistence type="predicted"/>
<evidence type="ECO:0000313" key="4">
    <source>
        <dbReference type="Proteomes" id="UP001642540"/>
    </source>
</evidence>
<feature type="domain" description="Peptidase M16 N-terminal" evidence="1">
    <location>
        <begin position="48"/>
        <end position="144"/>
    </location>
</feature>
<dbReference type="InterPro" id="IPR007863">
    <property type="entry name" value="Peptidase_M16_C"/>
</dbReference>
<reference evidence="3 4" key="1">
    <citation type="submission" date="2024-08" db="EMBL/GenBank/DDBJ databases">
        <authorList>
            <person name="Cucini C."/>
            <person name="Frati F."/>
        </authorList>
    </citation>
    <scope>NUCLEOTIDE SEQUENCE [LARGE SCALE GENOMIC DNA]</scope>
</reference>
<evidence type="ECO:0008006" key="5">
    <source>
        <dbReference type="Google" id="ProtNLM"/>
    </source>
</evidence>
<gene>
    <name evidence="3" type="ORF">ODALV1_LOCUS10939</name>
</gene>
<evidence type="ECO:0000259" key="1">
    <source>
        <dbReference type="Pfam" id="PF00675"/>
    </source>
</evidence>
<dbReference type="PANTHER" id="PTHR43016">
    <property type="entry name" value="PRESEQUENCE PROTEASE"/>
    <property type="match status" value="1"/>
</dbReference>
<dbReference type="Proteomes" id="UP001642540">
    <property type="component" value="Unassembled WGS sequence"/>
</dbReference>